<evidence type="ECO:0000313" key="5">
    <source>
        <dbReference type="EMBL" id="MBO3665132.1"/>
    </source>
</evidence>
<evidence type="ECO:0000256" key="2">
    <source>
        <dbReference type="ARBA" id="ARBA00023125"/>
    </source>
</evidence>
<gene>
    <name evidence="5" type="ORF">J5V96_16655</name>
</gene>
<dbReference type="PROSITE" id="PS50932">
    <property type="entry name" value="HTH_LACI_2"/>
    <property type="match status" value="1"/>
</dbReference>
<protein>
    <submittedName>
        <fullName evidence="5">LacI family DNA-binding transcriptional regulator</fullName>
    </submittedName>
</protein>
<dbReference type="InterPro" id="IPR000843">
    <property type="entry name" value="HTH_LacI"/>
</dbReference>
<keyword evidence="1" id="KW-0805">Transcription regulation</keyword>
<organism evidence="5 6">
    <name type="scientific">Microbacterium stercoris</name>
    <dbReference type="NCBI Taxonomy" id="2820289"/>
    <lineage>
        <taxon>Bacteria</taxon>
        <taxon>Bacillati</taxon>
        <taxon>Actinomycetota</taxon>
        <taxon>Actinomycetes</taxon>
        <taxon>Micrococcales</taxon>
        <taxon>Microbacteriaceae</taxon>
        <taxon>Microbacterium</taxon>
    </lineage>
</organism>
<dbReference type="PROSITE" id="PS00356">
    <property type="entry name" value="HTH_LACI_1"/>
    <property type="match status" value="1"/>
</dbReference>
<dbReference type="Pfam" id="PF13377">
    <property type="entry name" value="Peripla_BP_3"/>
    <property type="match status" value="1"/>
</dbReference>
<feature type="domain" description="HTH lacI-type" evidence="4">
    <location>
        <begin position="1"/>
        <end position="53"/>
    </location>
</feature>
<dbReference type="Pfam" id="PF00356">
    <property type="entry name" value="LacI"/>
    <property type="match status" value="1"/>
</dbReference>
<dbReference type="AlphaFoldDB" id="A0A939TYW7"/>
<evidence type="ECO:0000256" key="3">
    <source>
        <dbReference type="ARBA" id="ARBA00023163"/>
    </source>
</evidence>
<dbReference type="InterPro" id="IPR010982">
    <property type="entry name" value="Lambda_DNA-bd_dom_sf"/>
</dbReference>
<accession>A0A939TYW7</accession>
<dbReference type="SUPFAM" id="SSF53822">
    <property type="entry name" value="Periplasmic binding protein-like I"/>
    <property type="match status" value="1"/>
</dbReference>
<keyword evidence="3" id="KW-0804">Transcription</keyword>
<dbReference type="PANTHER" id="PTHR30146">
    <property type="entry name" value="LACI-RELATED TRANSCRIPTIONAL REPRESSOR"/>
    <property type="match status" value="1"/>
</dbReference>
<dbReference type="GO" id="GO:0000976">
    <property type="term" value="F:transcription cis-regulatory region binding"/>
    <property type="evidence" value="ECO:0007669"/>
    <property type="project" value="TreeGrafter"/>
</dbReference>
<comment type="caution">
    <text evidence="5">The sequence shown here is derived from an EMBL/GenBank/DDBJ whole genome shotgun (WGS) entry which is preliminary data.</text>
</comment>
<dbReference type="SUPFAM" id="SSF47413">
    <property type="entry name" value="lambda repressor-like DNA-binding domains"/>
    <property type="match status" value="1"/>
</dbReference>
<dbReference type="SMART" id="SM00354">
    <property type="entry name" value="HTH_LACI"/>
    <property type="match status" value="1"/>
</dbReference>
<dbReference type="InterPro" id="IPR028082">
    <property type="entry name" value="Peripla_BP_I"/>
</dbReference>
<dbReference type="CDD" id="cd01392">
    <property type="entry name" value="HTH_LacI"/>
    <property type="match status" value="1"/>
</dbReference>
<dbReference type="EMBL" id="JAGFOA010000008">
    <property type="protein sequence ID" value="MBO3665132.1"/>
    <property type="molecule type" value="Genomic_DNA"/>
</dbReference>
<dbReference type="InterPro" id="IPR046335">
    <property type="entry name" value="LacI/GalR-like_sensor"/>
</dbReference>
<evidence type="ECO:0000259" key="4">
    <source>
        <dbReference type="PROSITE" id="PS50932"/>
    </source>
</evidence>
<dbReference type="GO" id="GO:0003700">
    <property type="term" value="F:DNA-binding transcription factor activity"/>
    <property type="evidence" value="ECO:0007669"/>
    <property type="project" value="TreeGrafter"/>
</dbReference>
<sequence>MADVAREAGVSLKTVSRVVNREPHTRPEVVERVTRAIAELGWVAHGGARAMRTGRTGRIAIAVSSLANPTTTMLVEALVAEAGRRGLTVGLEPTHDDPERAERVLAACGRLYDGVLVLGGAAAGVSLAGVGGTVVTVQGARRGPDHLGSDLDAAAGVLVRHVATMRRRRVVLLGVERASDAEADATAVTLVDAVARALAEPPVAVLTVAEGTREAGAAAAETLLGDHPDADAVLCETDEIALGLLSALARRGVPLPGRIAITGFGATEDGRYTTPSLTTVDPGYPLLAREAFDVLDARLAGRPAEARRPTPIELIRRESTLGTVLG</sequence>
<dbReference type="Gene3D" id="3.40.50.2300">
    <property type="match status" value="2"/>
</dbReference>
<evidence type="ECO:0000313" key="6">
    <source>
        <dbReference type="Proteomes" id="UP000680132"/>
    </source>
</evidence>
<keyword evidence="2 5" id="KW-0238">DNA-binding</keyword>
<dbReference type="Gene3D" id="1.10.260.40">
    <property type="entry name" value="lambda repressor-like DNA-binding domains"/>
    <property type="match status" value="1"/>
</dbReference>
<keyword evidence="6" id="KW-1185">Reference proteome</keyword>
<dbReference type="PANTHER" id="PTHR30146:SF109">
    <property type="entry name" value="HTH-TYPE TRANSCRIPTIONAL REGULATOR GALS"/>
    <property type="match status" value="1"/>
</dbReference>
<dbReference type="Proteomes" id="UP000680132">
    <property type="component" value="Unassembled WGS sequence"/>
</dbReference>
<name>A0A939TYW7_9MICO</name>
<reference evidence="5" key="1">
    <citation type="submission" date="2021-03" db="EMBL/GenBank/DDBJ databases">
        <title>Microbacterium sp. nov., a novel actinobacterium isolated from cow dung.</title>
        <authorList>
            <person name="Zhang L."/>
        </authorList>
    </citation>
    <scope>NUCLEOTIDE SEQUENCE</scope>
    <source>
        <strain evidence="5">NEAU-LLB</strain>
    </source>
</reference>
<evidence type="ECO:0000256" key="1">
    <source>
        <dbReference type="ARBA" id="ARBA00023015"/>
    </source>
</evidence>
<proteinExistence type="predicted"/>